<dbReference type="InterPro" id="IPR001005">
    <property type="entry name" value="SANT/Myb"/>
</dbReference>
<proteinExistence type="predicted"/>
<dbReference type="Proteomes" id="UP000663879">
    <property type="component" value="Unassembled WGS sequence"/>
</dbReference>
<dbReference type="GO" id="GO:0001156">
    <property type="term" value="F:TFIIIC-class transcription factor complex binding"/>
    <property type="evidence" value="ECO:0007669"/>
    <property type="project" value="TreeGrafter"/>
</dbReference>
<sequence>MSEETSSSQSNKTPGPVRFRSRFPKAQPNLAVSTGLARIRKISGHFDTTTPTTPNENHSESTLPPSPAPIQTTRQLIDSVLSPKPIQNEDDISKSPVKQPENPPPQSPNLTFRQLINQTSSQPGTPIPNGTVPVAAFLNNTQAYNPQFTKEHIMNIIKLKAMQKLKKIESENLKEKRKKNKKNSILFKKVDNEGQAGSSLVNNNETIIDKSKLRMRDFLYYNPKSTKKNEEVILADDSCSRSSYNEQILGRINRSSSSISLVNSEADTNESISSKASSISSSLKLPMRSVALAPQLRINDDGSIVINEESLVIQREEPEPVYESTVVESEHGDNLNYNSYRKFHHTKKWSEKETAKFYKALSMVGTDFTMIQKFFQHRNRDEIKRKFKREEKINQALIDKILSKTIQIDLSFFVSSSSGDDEENNKNADDKATNATNKKVKKNKKNESKDETLSSKKDDKDTKKKEKLKRIQKSMLIFIYLFLLK</sequence>
<protein>
    <recommendedName>
        <fullName evidence="2">Myb-like domain-containing protein</fullName>
    </recommendedName>
</protein>
<dbReference type="EMBL" id="CAJNOC010001913">
    <property type="protein sequence ID" value="CAF0900108.1"/>
    <property type="molecule type" value="Genomic_DNA"/>
</dbReference>
<feature type="compositionally biased region" description="Polar residues" evidence="1">
    <location>
        <begin position="46"/>
        <end position="70"/>
    </location>
</feature>
<dbReference type="GO" id="GO:0070898">
    <property type="term" value="P:RNA polymerase III preinitiation complex assembly"/>
    <property type="evidence" value="ECO:0007669"/>
    <property type="project" value="TreeGrafter"/>
</dbReference>
<gene>
    <name evidence="3" type="ORF">OXX778_LOCUS11355</name>
</gene>
<dbReference type="InterPro" id="IPR039467">
    <property type="entry name" value="TFIIIB_B''_Myb"/>
</dbReference>
<feature type="region of interest" description="Disordered" evidence="1">
    <location>
        <begin position="417"/>
        <end position="467"/>
    </location>
</feature>
<evidence type="ECO:0000313" key="3">
    <source>
        <dbReference type="EMBL" id="CAF0900108.1"/>
    </source>
</evidence>
<name>A0A813ZIR9_9BILA</name>
<evidence type="ECO:0000259" key="2">
    <source>
        <dbReference type="SMART" id="SM00717"/>
    </source>
</evidence>
<dbReference type="PANTHER" id="PTHR22929">
    <property type="entry name" value="RNA POLYMERASE III TRANSCRIPTION INITIATION FACTOR B"/>
    <property type="match status" value="1"/>
</dbReference>
<reference evidence="3" key="1">
    <citation type="submission" date="2021-02" db="EMBL/GenBank/DDBJ databases">
        <authorList>
            <person name="Nowell W R."/>
        </authorList>
    </citation>
    <scope>NUCLEOTIDE SEQUENCE</scope>
    <source>
        <strain evidence="3">Ploen Becks lab</strain>
    </source>
</reference>
<dbReference type="SUPFAM" id="SSF46689">
    <property type="entry name" value="Homeodomain-like"/>
    <property type="match status" value="1"/>
</dbReference>
<accession>A0A813ZIR9</accession>
<feature type="region of interest" description="Disordered" evidence="1">
    <location>
        <begin position="83"/>
        <end position="111"/>
    </location>
</feature>
<dbReference type="Gene3D" id="1.10.10.60">
    <property type="entry name" value="Homeodomain-like"/>
    <property type="match status" value="1"/>
</dbReference>
<keyword evidence="4" id="KW-1185">Reference proteome</keyword>
<organism evidence="3 4">
    <name type="scientific">Brachionus calyciflorus</name>
    <dbReference type="NCBI Taxonomy" id="104777"/>
    <lineage>
        <taxon>Eukaryota</taxon>
        <taxon>Metazoa</taxon>
        <taxon>Spiralia</taxon>
        <taxon>Gnathifera</taxon>
        <taxon>Rotifera</taxon>
        <taxon>Eurotatoria</taxon>
        <taxon>Monogononta</taxon>
        <taxon>Pseudotrocha</taxon>
        <taxon>Ploima</taxon>
        <taxon>Brachionidae</taxon>
        <taxon>Brachionus</taxon>
    </lineage>
</organism>
<feature type="compositionally biased region" description="Basic and acidic residues" evidence="1">
    <location>
        <begin position="445"/>
        <end position="464"/>
    </location>
</feature>
<evidence type="ECO:0000313" key="4">
    <source>
        <dbReference type="Proteomes" id="UP000663879"/>
    </source>
</evidence>
<dbReference type="PANTHER" id="PTHR22929:SF0">
    <property type="entry name" value="TRANSCRIPTION FACTOR TFIIIB COMPONENT B'' HOMOLOG"/>
    <property type="match status" value="1"/>
</dbReference>
<dbReference type="SMART" id="SM00717">
    <property type="entry name" value="SANT"/>
    <property type="match status" value="1"/>
</dbReference>
<feature type="domain" description="Myb-like" evidence="2">
    <location>
        <begin position="345"/>
        <end position="393"/>
    </location>
</feature>
<dbReference type="OrthoDB" id="272624at2759"/>
<dbReference type="Pfam" id="PF15963">
    <property type="entry name" value="Myb_DNA-bind_7"/>
    <property type="match status" value="1"/>
</dbReference>
<dbReference type="InterPro" id="IPR009057">
    <property type="entry name" value="Homeodomain-like_sf"/>
</dbReference>
<feature type="region of interest" description="Disordered" evidence="1">
    <location>
        <begin position="1"/>
        <end position="70"/>
    </location>
</feature>
<comment type="caution">
    <text evidence="3">The sequence shown here is derived from an EMBL/GenBank/DDBJ whole genome shotgun (WGS) entry which is preliminary data.</text>
</comment>
<dbReference type="GO" id="GO:0000126">
    <property type="term" value="C:transcription factor TFIIIB complex"/>
    <property type="evidence" value="ECO:0007669"/>
    <property type="project" value="TreeGrafter"/>
</dbReference>
<dbReference type="CDD" id="cd00167">
    <property type="entry name" value="SANT"/>
    <property type="match status" value="1"/>
</dbReference>
<dbReference type="AlphaFoldDB" id="A0A813ZIR9"/>
<evidence type="ECO:0000256" key="1">
    <source>
        <dbReference type="SAM" id="MobiDB-lite"/>
    </source>
</evidence>
<feature type="compositionally biased region" description="Polar residues" evidence="1">
    <location>
        <begin position="1"/>
        <end position="13"/>
    </location>
</feature>